<dbReference type="AlphaFoldDB" id="A0A521DU49"/>
<feature type="transmembrane region" description="Helical" evidence="5">
    <location>
        <begin position="108"/>
        <end position="126"/>
    </location>
</feature>
<protein>
    <submittedName>
        <fullName evidence="8">O-Antigen ligase</fullName>
    </submittedName>
</protein>
<feature type="transmembrane region" description="Helical" evidence="5">
    <location>
        <begin position="371"/>
        <end position="390"/>
    </location>
</feature>
<dbReference type="OrthoDB" id="789203at2"/>
<dbReference type="Proteomes" id="UP000468990">
    <property type="component" value="Unassembled WGS sequence"/>
</dbReference>
<dbReference type="GO" id="GO:0016020">
    <property type="term" value="C:membrane"/>
    <property type="evidence" value="ECO:0007669"/>
    <property type="project" value="UniProtKB-SubCell"/>
</dbReference>
<dbReference type="InterPro" id="IPR051533">
    <property type="entry name" value="WaaL-like"/>
</dbReference>
<feature type="transmembrane region" description="Helical" evidence="5">
    <location>
        <begin position="196"/>
        <end position="213"/>
    </location>
</feature>
<dbReference type="InterPro" id="IPR007016">
    <property type="entry name" value="O-antigen_ligase-rel_domated"/>
</dbReference>
<keyword evidence="2 5" id="KW-0812">Transmembrane</keyword>
<feature type="transmembrane region" description="Helical" evidence="5">
    <location>
        <begin position="402"/>
        <end position="421"/>
    </location>
</feature>
<keyword evidence="8" id="KW-0436">Ligase</keyword>
<feature type="domain" description="O-antigen ligase-related" evidence="6">
    <location>
        <begin position="229"/>
        <end position="377"/>
    </location>
</feature>
<organism evidence="8 9">
    <name type="scientific">Flavobacterium resistens</name>
    <dbReference type="NCBI Taxonomy" id="443612"/>
    <lineage>
        <taxon>Bacteria</taxon>
        <taxon>Pseudomonadati</taxon>
        <taxon>Bacteroidota</taxon>
        <taxon>Flavobacteriia</taxon>
        <taxon>Flavobacteriales</taxon>
        <taxon>Flavobacteriaceae</taxon>
        <taxon>Flavobacterium</taxon>
    </lineage>
</organism>
<proteinExistence type="predicted"/>
<feature type="transmembrane region" description="Helical" evidence="5">
    <location>
        <begin position="26"/>
        <end position="43"/>
    </location>
</feature>
<evidence type="ECO:0000256" key="5">
    <source>
        <dbReference type="SAM" id="Phobius"/>
    </source>
</evidence>
<dbReference type="PANTHER" id="PTHR37422">
    <property type="entry name" value="TEICHURONIC ACID BIOSYNTHESIS PROTEIN TUAE"/>
    <property type="match status" value="1"/>
</dbReference>
<dbReference type="Proteomes" id="UP000317289">
    <property type="component" value="Unassembled WGS sequence"/>
</dbReference>
<feature type="transmembrane region" description="Helical" evidence="5">
    <location>
        <begin position="245"/>
        <end position="260"/>
    </location>
</feature>
<dbReference type="RefSeq" id="WP_142451216.1">
    <property type="nucleotide sequence ID" value="NZ_FXTA01000003.1"/>
</dbReference>
<reference evidence="7 10" key="2">
    <citation type="submission" date="2019-11" db="EMBL/GenBank/DDBJ databases">
        <title>Flavobacterium resistens genome.</title>
        <authorList>
            <person name="Wilson V.M."/>
            <person name="Newman J.D."/>
        </authorList>
    </citation>
    <scope>NUCLEOTIDE SEQUENCE [LARGE SCALE GENOMIC DNA]</scope>
    <source>
        <strain evidence="7 10">DSM 19382</strain>
    </source>
</reference>
<comment type="subcellular location">
    <subcellularLocation>
        <location evidence="1">Membrane</location>
        <topology evidence="1">Multi-pass membrane protein</topology>
    </subcellularLocation>
</comment>
<evidence type="ECO:0000256" key="3">
    <source>
        <dbReference type="ARBA" id="ARBA00022989"/>
    </source>
</evidence>
<dbReference type="GO" id="GO:0016874">
    <property type="term" value="F:ligase activity"/>
    <property type="evidence" value="ECO:0007669"/>
    <property type="project" value="UniProtKB-KW"/>
</dbReference>
<feature type="transmembrane region" description="Helical" evidence="5">
    <location>
        <begin position="135"/>
        <end position="155"/>
    </location>
</feature>
<dbReference type="Pfam" id="PF04932">
    <property type="entry name" value="Wzy_C"/>
    <property type="match status" value="1"/>
</dbReference>
<dbReference type="PANTHER" id="PTHR37422:SF13">
    <property type="entry name" value="LIPOPOLYSACCHARIDE BIOSYNTHESIS PROTEIN PA4999-RELATED"/>
    <property type="match status" value="1"/>
</dbReference>
<keyword evidence="10" id="KW-1185">Reference proteome</keyword>
<evidence type="ECO:0000256" key="4">
    <source>
        <dbReference type="ARBA" id="ARBA00023136"/>
    </source>
</evidence>
<evidence type="ECO:0000313" key="7">
    <source>
        <dbReference type="EMBL" id="MRX68168.1"/>
    </source>
</evidence>
<sequence length="462" mass="53635">MGKILFILITLFLSTQIVIQKRYKKLIWFFIGILFIPLSVVVIEYPYTNFPRFIIVLFCLCFFIQNSRTKTKFNQFPLSLPLLITFVCFFLIGLFDERIDFASKIMRPIYYFLENFIVVFLAYFYIKSLNEVKKIYNFILVCFCLFTIYGIVNYITKYDSYSGFIAEIYKSVDYGNRYTINGDSRFRIASFAWHPIYYGFLLSNAILIVALVFMEKRMQIYSRFFYIIVLFLLSLNLFWTNSRTPLLALIMGLSFFYLFAVKAKSKIRIALVGVIAIVSIVSISPESLKLIDESINTFTSKGSKLEGSSLEMRQVQMAASVIIFNKSPYFGNGFNYISEDLGYSTEDDKRSSDIDFAGFESYIYKLLIEQGSIGIFANLFFFIYLFNYLFKMRKKVDLMGKRLIYLTISMTISFLSFIIGTSDMGSFMVFMTLLGVNLKGIQLSSKKVNSSFLKKELNLVNS</sequence>
<evidence type="ECO:0000313" key="8">
    <source>
        <dbReference type="EMBL" id="SMO75165.1"/>
    </source>
</evidence>
<dbReference type="EMBL" id="WKKG01000004">
    <property type="protein sequence ID" value="MRX68168.1"/>
    <property type="molecule type" value="Genomic_DNA"/>
</dbReference>
<accession>A0A521DU49</accession>
<reference evidence="8 9" key="1">
    <citation type="submission" date="2017-05" db="EMBL/GenBank/DDBJ databases">
        <authorList>
            <person name="Varghese N."/>
            <person name="Submissions S."/>
        </authorList>
    </citation>
    <scope>NUCLEOTIDE SEQUENCE [LARGE SCALE GENOMIC DNA]</scope>
    <source>
        <strain evidence="8 9">DSM 19382</strain>
    </source>
</reference>
<gene>
    <name evidence="7" type="ORF">GJU42_09385</name>
    <name evidence="8" type="ORF">SAMN06265349_103584</name>
</gene>
<evidence type="ECO:0000313" key="9">
    <source>
        <dbReference type="Proteomes" id="UP000317289"/>
    </source>
</evidence>
<feature type="transmembrane region" description="Helical" evidence="5">
    <location>
        <begin position="78"/>
        <end position="96"/>
    </location>
</feature>
<feature type="transmembrane region" description="Helical" evidence="5">
    <location>
        <begin position="220"/>
        <end position="239"/>
    </location>
</feature>
<evidence type="ECO:0000256" key="2">
    <source>
        <dbReference type="ARBA" id="ARBA00022692"/>
    </source>
</evidence>
<keyword evidence="3 5" id="KW-1133">Transmembrane helix</keyword>
<keyword evidence="4 5" id="KW-0472">Membrane</keyword>
<evidence type="ECO:0000259" key="6">
    <source>
        <dbReference type="Pfam" id="PF04932"/>
    </source>
</evidence>
<feature type="transmembrane region" description="Helical" evidence="5">
    <location>
        <begin position="267"/>
        <end position="284"/>
    </location>
</feature>
<dbReference type="EMBL" id="FXTA01000003">
    <property type="protein sequence ID" value="SMO75165.1"/>
    <property type="molecule type" value="Genomic_DNA"/>
</dbReference>
<feature type="transmembrane region" description="Helical" evidence="5">
    <location>
        <begin position="49"/>
        <end position="66"/>
    </location>
</feature>
<name>A0A521DU49_9FLAO</name>
<evidence type="ECO:0000256" key="1">
    <source>
        <dbReference type="ARBA" id="ARBA00004141"/>
    </source>
</evidence>
<evidence type="ECO:0000313" key="10">
    <source>
        <dbReference type="Proteomes" id="UP000468990"/>
    </source>
</evidence>